<comment type="caution">
    <text evidence="1">The sequence shown here is derived from an EMBL/GenBank/DDBJ whole genome shotgun (WGS) entry which is preliminary data.</text>
</comment>
<evidence type="ECO:0000313" key="1">
    <source>
        <dbReference type="EMBL" id="GFH14811.1"/>
    </source>
</evidence>
<sequence>MGLASLHDRSNQAGLKVMCLSTRASGQSLGLSIPALPAALDMMSCTKRLMESGCAAPCPHVPCRWWQQGL</sequence>
<keyword evidence="2" id="KW-1185">Reference proteome</keyword>
<protein>
    <submittedName>
        <fullName evidence="1">Uncharacterized protein</fullName>
    </submittedName>
</protein>
<organism evidence="1 2">
    <name type="scientific">Haematococcus lacustris</name>
    <name type="common">Green alga</name>
    <name type="synonym">Haematococcus pluvialis</name>
    <dbReference type="NCBI Taxonomy" id="44745"/>
    <lineage>
        <taxon>Eukaryota</taxon>
        <taxon>Viridiplantae</taxon>
        <taxon>Chlorophyta</taxon>
        <taxon>core chlorophytes</taxon>
        <taxon>Chlorophyceae</taxon>
        <taxon>CS clade</taxon>
        <taxon>Chlamydomonadales</taxon>
        <taxon>Haematococcaceae</taxon>
        <taxon>Haematococcus</taxon>
    </lineage>
</organism>
<dbReference type="EMBL" id="BLLF01000769">
    <property type="protein sequence ID" value="GFH14811.1"/>
    <property type="molecule type" value="Genomic_DNA"/>
</dbReference>
<gene>
    <name evidence="1" type="ORF">HaLaN_10931</name>
</gene>
<proteinExistence type="predicted"/>
<dbReference type="Proteomes" id="UP000485058">
    <property type="component" value="Unassembled WGS sequence"/>
</dbReference>
<reference evidence="1 2" key="1">
    <citation type="submission" date="2020-02" db="EMBL/GenBank/DDBJ databases">
        <title>Draft genome sequence of Haematococcus lacustris strain NIES-144.</title>
        <authorList>
            <person name="Morimoto D."/>
            <person name="Nakagawa S."/>
            <person name="Yoshida T."/>
            <person name="Sawayama S."/>
        </authorList>
    </citation>
    <scope>NUCLEOTIDE SEQUENCE [LARGE SCALE GENOMIC DNA]</scope>
    <source>
        <strain evidence="1 2">NIES-144</strain>
    </source>
</reference>
<dbReference type="AlphaFoldDB" id="A0A699YYS1"/>
<name>A0A699YYS1_HAELA</name>
<accession>A0A699YYS1</accession>
<evidence type="ECO:0000313" key="2">
    <source>
        <dbReference type="Proteomes" id="UP000485058"/>
    </source>
</evidence>